<dbReference type="AlphaFoldDB" id="A0A6J4MQJ0"/>
<keyword evidence="1 2" id="KW-0812">Transmembrane</keyword>
<keyword evidence="1" id="KW-0472">Membrane</keyword>
<organism evidence="2">
    <name type="scientific">uncultured Microvirga sp</name>
    <dbReference type="NCBI Taxonomy" id="412392"/>
    <lineage>
        <taxon>Bacteria</taxon>
        <taxon>Pseudomonadati</taxon>
        <taxon>Pseudomonadota</taxon>
        <taxon>Alphaproteobacteria</taxon>
        <taxon>Hyphomicrobiales</taxon>
        <taxon>Methylobacteriaceae</taxon>
        <taxon>Microvirga</taxon>
        <taxon>environmental samples</taxon>
    </lineage>
</organism>
<proteinExistence type="predicted"/>
<keyword evidence="1" id="KW-1133">Transmembrane helix</keyword>
<dbReference type="EMBL" id="CADCUC010000732">
    <property type="protein sequence ID" value="CAA9366158.1"/>
    <property type="molecule type" value="Genomic_DNA"/>
</dbReference>
<evidence type="ECO:0000313" key="2">
    <source>
        <dbReference type="EMBL" id="CAA9366158.1"/>
    </source>
</evidence>
<feature type="transmembrane region" description="Helical" evidence="1">
    <location>
        <begin position="85"/>
        <end position="109"/>
    </location>
</feature>
<evidence type="ECO:0000256" key="1">
    <source>
        <dbReference type="SAM" id="Phobius"/>
    </source>
</evidence>
<reference evidence="2" key="1">
    <citation type="submission" date="2020-02" db="EMBL/GenBank/DDBJ databases">
        <authorList>
            <person name="Meier V. D."/>
        </authorList>
    </citation>
    <scope>NUCLEOTIDE SEQUENCE</scope>
    <source>
        <strain evidence="2">AVDCRST_MAG90</strain>
    </source>
</reference>
<gene>
    <name evidence="2" type="ORF">AVDCRST_MAG90-3420</name>
</gene>
<sequence length="268" mass="28975">MTGGRPIGDDDLHAFVDDRLPAGRREAVEAYLGSNADAAAKVLAYREQRDALRAHLSHKAGEPIPSRLRVANILAQRRRRAHARLASVAAAFAWLALGSVVGWSANAWLSPPGRSDGNRPLLASDAVSAHRTFVVEAVHPVEVGAAQEQHLVQWLSKRLGRPLRAPDLSAQGFRLMGGRLLPAGGEAAAQFMYDDDQGTRLTLYARAGNTGETAFRFARLGEVSTFYWIDNGFGYVVSATSDRERLLPIAEAIYGQLENAPGRGKTAL</sequence>
<accession>A0A6J4MQJ0</accession>
<protein>
    <submittedName>
        <fullName evidence="2">Transmembrane regulator protein PrtR</fullName>
    </submittedName>
</protein>
<name>A0A6J4MQJ0_9HYPH</name>